<keyword evidence="1" id="KW-0378">Hydrolase</keyword>
<reference evidence="1 2" key="1">
    <citation type="submission" date="2020-08" db="EMBL/GenBank/DDBJ databases">
        <title>Genomic Encyclopedia of Type Strains, Phase IV (KMG-IV): sequencing the most valuable type-strain genomes for metagenomic binning, comparative biology and taxonomic classification.</title>
        <authorList>
            <person name="Goeker M."/>
        </authorList>
    </citation>
    <scope>NUCLEOTIDE SEQUENCE [LARGE SCALE GENOMIC DNA]</scope>
    <source>
        <strain evidence="1 2">DSM 11590</strain>
    </source>
</reference>
<evidence type="ECO:0000313" key="2">
    <source>
        <dbReference type="Proteomes" id="UP000544872"/>
    </source>
</evidence>
<dbReference type="RefSeq" id="WP_184263801.1">
    <property type="nucleotide sequence ID" value="NZ_JACIIX010000008.1"/>
</dbReference>
<organism evidence="1 2">
    <name type="scientific">Novispirillum itersonii</name>
    <name type="common">Aquaspirillum itersonii</name>
    <dbReference type="NCBI Taxonomy" id="189"/>
    <lineage>
        <taxon>Bacteria</taxon>
        <taxon>Pseudomonadati</taxon>
        <taxon>Pseudomonadota</taxon>
        <taxon>Alphaproteobacteria</taxon>
        <taxon>Rhodospirillales</taxon>
        <taxon>Novispirillaceae</taxon>
        <taxon>Novispirillum</taxon>
    </lineage>
</organism>
<dbReference type="PANTHER" id="PTHR47623">
    <property type="entry name" value="OS09G0287300 PROTEIN"/>
    <property type="match status" value="1"/>
</dbReference>
<accession>A0A7X0DN56</accession>
<dbReference type="InterPro" id="IPR029033">
    <property type="entry name" value="His_PPase_superfam"/>
</dbReference>
<dbReference type="GO" id="GO:0016787">
    <property type="term" value="F:hydrolase activity"/>
    <property type="evidence" value="ECO:0007669"/>
    <property type="project" value="UniProtKB-KW"/>
</dbReference>
<dbReference type="Proteomes" id="UP000544872">
    <property type="component" value="Unassembled WGS sequence"/>
</dbReference>
<dbReference type="SUPFAM" id="SSF53254">
    <property type="entry name" value="Phosphoglycerate mutase-like"/>
    <property type="match status" value="1"/>
</dbReference>
<protein>
    <submittedName>
        <fullName evidence="1">Phosphohistidine phosphatase</fullName>
        <ecNumber evidence="1">3.1.3.-</ecNumber>
    </submittedName>
</protein>
<dbReference type="PANTHER" id="PTHR47623:SF1">
    <property type="entry name" value="OS09G0287300 PROTEIN"/>
    <property type="match status" value="1"/>
</dbReference>
<name>A0A7X0DN56_NOVIT</name>
<dbReference type="EC" id="3.1.3.-" evidence="1"/>
<dbReference type="SMART" id="SM00855">
    <property type="entry name" value="PGAM"/>
    <property type="match status" value="1"/>
</dbReference>
<keyword evidence="2" id="KW-1185">Reference proteome</keyword>
<dbReference type="AlphaFoldDB" id="A0A7X0DN56"/>
<dbReference type="Pfam" id="PF00300">
    <property type="entry name" value="His_Phos_1"/>
    <property type="match status" value="1"/>
</dbReference>
<gene>
    <name evidence="1" type="ORF">FHS48_002424</name>
</gene>
<dbReference type="InterPro" id="IPR013078">
    <property type="entry name" value="His_Pase_superF_clade-1"/>
</dbReference>
<dbReference type="EMBL" id="JACIIX010000008">
    <property type="protein sequence ID" value="MBB6210994.1"/>
    <property type="molecule type" value="Genomic_DNA"/>
</dbReference>
<dbReference type="CDD" id="cd07067">
    <property type="entry name" value="HP_PGM_like"/>
    <property type="match status" value="1"/>
</dbReference>
<evidence type="ECO:0000313" key="1">
    <source>
        <dbReference type="EMBL" id="MBB6210994.1"/>
    </source>
</evidence>
<sequence>MKQLYLMRHAKSEWDDPELDDHDRPLSVRGERAAPLMADHLKGRAVQPGLILCSTARRTRDTLGFLAPVLDGVPVLFERQVYTFNPDSLFDRLRLLDDGLKTVLVVGHNPALQDLILMLTEGQAVTAARKALEDKFPTAAYAELDLDIGSWRDLATGCGRLAHFMRPRDLA</sequence>
<proteinExistence type="predicted"/>
<comment type="caution">
    <text evidence="1">The sequence shown here is derived from an EMBL/GenBank/DDBJ whole genome shotgun (WGS) entry which is preliminary data.</text>
</comment>
<dbReference type="Gene3D" id="3.40.50.1240">
    <property type="entry name" value="Phosphoglycerate mutase-like"/>
    <property type="match status" value="1"/>
</dbReference>